<proteinExistence type="predicted"/>
<organism evidence="3">
    <name type="scientific">Mariniphaga anaerophila</name>
    <dbReference type="NCBI Taxonomy" id="1484053"/>
    <lineage>
        <taxon>Bacteria</taxon>
        <taxon>Pseudomonadati</taxon>
        <taxon>Bacteroidota</taxon>
        <taxon>Bacteroidia</taxon>
        <taxon>Marinilabiliales</taxon>
        <taxon>Prolixibacteraceae</taxon>
        <taxon>Mariniphaga</taxon>
    </lineage>
</organism>
<keyword evidence="1" id="KW-0479">Metal-binding</keyword>
<dbReference type="InterPro" id="IPR007527">
    <property type="entry name" value="Znf_SWIM"/>
</dbReference>
<sequence length="511" mass="58986">MSADNYYLKEHIKRHINFYTSPEVIDRGKKLYETDKVFFDEYIEKTDSWKFTVKGSQKYQVLIKGVNNKDIQTSCTCPFDWGSICKHTVAALLFVTDNLGEQYALQYQKQPPAILPVSNRTGEKFGYEIPDYQHIDIDFIKRNTSPRALNQLMYYSNFKLYNSVEITNETISFISGVADANVTFYKEDGKVFITSPRAATSSKLTPDEAHCLKVIANSPMPHILDEIFSGRILAKEKEKLARFGLPEDTSFNEYFTYIFTEQDGLMFFPSKKGVGLLPVIEDSNNPIIHLLEELNNDDLFLTELPGKKEKRELGFVLKKGFRFYSSYEGGYVDYYEDEGNERYEIVAIVGKTRKNDPLQLSTHIKEYDEGMDDRFIIDKTDNSKKLLRLIDEIDDNFGSDFQLMKKAFGYLQNEKFVYGLAAGADKIRKKDLMDITLSPEPADIVFEVSKKKEFLSLDLKIKLGDELKKRKVFHSKPQDNYIFTSGTTYHFARSEKVAQMIAEFPEQVKMV</sequence>
<gene>
    <name evidence="3" type="ORF">ENN90_07810</name>
</gene>
<comment type="caution">
    <text evidence="3">The sequence shown here is derived from an EMBL/GenBank/DDBJ whole genome shotgun (WGS) entry which is preliminary data.</text>
</comment>
<evidence type="ECO:0000259" key="2">
    <source>
        <dbReference type="PROSITE" id="PS50966"/>
    </source>
</evidence>
<name>A0A831LL20_9BACT</name>
<dbReference type="AlphaFoldDB" id="A0A831LL20"/>
<dbReference type="Proteomes" id="UP000886047">
    <property type="component" value="Unassembled WGS sequence"/>
</dbReference>
<keyword evidence="1" id="KW-0862">Zinc</keyword>
<reference evidence="3" key="1">
    <citation type="journal article" date="2020" name="mSystems">
        <title>Genome- and Community-Level Interaction Insights into Carbon Utilization and Element Cycling Functions of Hydrothermarchaeota in Hydrothermal Sediment.</title>
        <authorList>
            <person name="Zhou Z."/>
            <person name="Liu Y."/>
            <person name="Xu W."/>
            <person name="Pan J."/>
            <person name="Luo Z.H."/>
            <person name="Li M."/>
        </authorList>
    </citation>
    <scope>NUCLEOTIDE SEQUENCE [LARGE SCALE GENOMIC DNA]</scope>
    <source>
        <strain evidence="3">SpSt-1217</strain>
    </source>
</reference>
<evidence type="ECO:0000256" key="1">
    <source>
        <dbReference type="PROSITE-ProRule" id="PRU00325"/>
    </source>
</evidence>
<accession>A0A831LL20</accession>
<dbReference type="Pfam" id="PF04434">
    <property type="entry name" value="SWIM"/>
    <property type="match status" value="1"/>
</dbReference>
<protein>
    <recommendedName>
        <fullName evidence="2">SWIM-type domain-containing protein</fullName>
    </recommendedName>
</protein>
<feature type="non-terminal residue" evidence="3">
    <location>
        <position position="511"/>
    </location>
</feature>
<feature type="domain" description="SWIM-type" evidence="2">
    <location>
        <begin position="59"/>
        <end position="96"/>
    </location>
</feature>
<dbReference type="PROSITE" id="PS50966">
    <property type="entry name" value="ZF_SWIM"/>
    <property type="match status" value="1"/>
</dbReference>
<keyword evidence="1" id="KW-0863">Zinc-finger</keyword>
<dbReference type="GO" id="GO:0008270">
    <property type="term" value="F:zinc ion binding"/>
    <property type="evidence" value="ECO:0007669"/>
    <property type="project" value="UniProtKB-KW"/>
</dbReference>
<evidence type="ECO:0000313" key="3">
    <source>
        <dbReference type="EMBL" id="HDR51510.1"/>
    </source>
</evidence>
<dbReference type="EMBL" id="DSDK01000428">
    <property type="protein sequence ID" value="HDR51510.1"/>
    <property type="molecule type" value="Genomic_DNA"/>
</dbReference>